<dbReference type="PROSITE" id="PS50042">
    <property type="entry name" value="CNMP_BINDING_3"/>
    <property type="match status" value="1"/>
</dbReference>
<dbReference type="PANTHER" id="PTHR24567:SF68">
    <property type="entry name" value="DNA-BINDING TRANSCRIPTIONAL DUAL REGULATOR CRP"/>
    <property type="match status" value="1"/>
</dbReference>
<dbReference type="STRING" id="1549858.MC45_13845"/>
<feature type="domain" description="HTH crp-type" evidence="5">
    <location>
        <begin position="146"/>
        <end position="220"/>
    </location>
</feature>
<dbReference type="GO" id="GO:0005829">
    <property type="term" value="C:cytosol"/>
    <property type="evidence" value="ECO:0007669"/>
    <property type="project" value="TreeGrafter"/>
</dbReference>
<name>A0A097EL37_9SPHN</name>
<dbReference type="Pfam" id="PF13545">
    <property type="entry name" value="HTH_Crp_2"/>
    <property type="match status" value="1"/>
</dbReference>
<dbReference type="InterPro" id="IPR036390">
    <property type="entry name" value="WH_DNA-bd_sf"/>
</dbReference>
<dbReference type="SMART" id="SM00419">
    <property type="entry name" value="HTH_CRP"/>
    <property type="match status" value="1"/>
</dbReference>
<dbReference type="PROSITE" id="PS51063">
    <property type="entry name" value="HTH_CRP_2"/>
    <property type="match status" value="1"/>
</dbReference>
<dbReference type="Pfam" id="PF00027">
    <property type="entry name" value="cNMP_binding"/>
    <property type="match status" value="1"/>
</dbReference>
<dbReference type="EMBL" id="CP009571">
    <property type="protein sequence ID" value="AIT08257.1"/>
    <property type="molecule type" value="Genomic_DNA"/>
</dbReference>
<dbReference type="CDD" id="cd00092">
    <property type="entry name" value="HTH_CRP"/>
    <property type="match status" value="1"/>
</dbReference>
<keyword evidence="3" id="KW-0804">Transcription</keyword>
<dbReference type="InterPro" id="IPR000595">
    <property type="entry name" value="cNMP-bd_dom"/>
</dbReference>
<dbReference type="InterPro" id="IPR014710">
    <property type="entry name" value="RmlC-like_jellyroll"/>
</dbReference>
<dbReference type="CDD" id="cd00038">
    <property type="entry name" value="CAP_ED"/>
    <property type="match status" value="1"/>
</dbReference>
<dbReference type="SUPFAM" id="SSF51206">
    <property type="entry name" value="cAMP-binding domain-like"/>
    <property type="match status" value="1"/>
</dbReference>
<dbReference type="InterPro" id="IPR018490">
    <property type="entry name" value="cNMP-bd_dom_sf"/>
</dbReference>
<dbReference type="Gene3D" id="1.10.10.10">
    <property type="entry name" value="Winged helix-like DNA-binding domain superfamily/Winged helix DNA-binding domain"/>
    <property type="match status" value="1"/>
</dbReference>
<dbReference type="InterPro" id="IPR036388">
    <property type="entry name" value="WH-like_DNA-bd_sf"/>
</dbReference>
<evidence type="ECO:0000313" key="7">
    <source>
        <dbReference type="Proteomes" id="UP000033200"/>
    </source>
</evidence>
<dbReference type="RefSeq" id="WP_038667450.1">
    <property type="nucleotide sequence ID" value="NZ_CP009571.1"/>
</dbReference>
<evidence type="ECO:0000313" key="6">
    <source>
        <dbReference type="EMBL" id="AIT08257.1"/>
    </source>
</evidence>
<dbReference type="GO" id="GO:0003677">
    <property type="term" value="F:DNA binding"/>
    <property type="evidence" value="ECO:0007669"/>
    <property type="project" value="UniProtKB-KW"/>
</dbReference>
<feature type="domain" description="Cyclic nucleotide-binding" evidence="4">
    <location>
        <begin position="24"/>
        <end position="94"/>
    </location>
</feature>
<evidence type="ECO:0000256" key="3">
    <source>
        <dbReference type="ARBA" id="ARBA00023163"/>
    </source>
</evidence>
<organism evidence="6 7">
    <name type="scientific">Sphingomonas taxi</name>
    <dbReference type="NCBI Taxonomy" id="1549858"/>
    <lineage>
        <taxon>Bacteria</taxon>
        <taxon>Pseudomonadati</taxon>
        <taxon>Pseudomonadota</taxon>
        <taxon>Alphaproteobacteria</taxon>
        <taxon>Sphingomonadales</taxon>
        <taxon>Sphingomonadaceae</taxon>
        <taxon>Sphingomonas</taxon>
    </lineage>
</organism>
<keyword evidence="1" id="KW-0805">Transcription regulation</keyword>
<protein>
    <submittedName>
        <fullName evidence="6">Transcriptional regulator</fullName>
    </submittedName>
</protein>
<dbReference type="SMART" id="SM00100">
    <property type="entry name" value="cNMP"/>
    <property type="match status" value="1"/>
</dbReference>
<dbReference type="PRINTS" id="PR00034">
    <property type="entry name" value="HTHCRP"/>
</dbReference>
<dbReference type="HOGENOM" id="CLU_075053_0_0_5"/>
<evidence type="ECO:0000256" key="2">
    <source>
        <dbReference type="ARBA" id="ARBA00023125"/>
    </source>
</evidence>
<dbReference type="Gene3D" id="2.60.120.10">
    <property type="entry name" value="Jelly Rolls"/>
    <property type="match status" value="1"/>
</dbReference>
<sequence length="248" mass="27153">MTTSCLAERLGELIDLSNNEKAALDSLEQRERTLRRGAVLLREHDKSPELFVVKRGTMMSYVILPDGSRQILRFLFRGDLVAMAGLVYRNSPETVIALTECAVAPVERAAIGTLSADHPRLAALLIAVDQIERVALTDRLAGLGRTSAKARVAALLIDIRNRLRIVDGTAGNTFQLGLTQEEIGDATGLTAVHVNRMLRQLQDEGMIARDGGRMTFVDETMLVRTAHHTARDTARAAGLDFSWLPGAR</sequence>
<keyword evidence="7" id="KW-1185">Reference proteome</keyword>
<dbReference type="eggNOG" id="COG0664">
    <property type="taxonomic scope" value="Bacteria"/>
</dbReference>
<dbReference type="SUPFAM" id="SSF46785">
    <property type="entry name" value="Winged helix' DNA-binding domain"/>
    <property type="match status" value="1"/>
</dbReference>
<dbReference type="GO" id="GO:0003700">
    <property type="term" value="F:DNA-binding transcription factor activity"/>
    <property type="evidence" value="ECO:0007669"/>
    <property type="project" value="TreeGrafter"/>
</dbReference>
<accession>A0A097EL37</accession>
<dbReference type="PANTHER" id="PTHR24567">
    <property type="entry name" value="CRP FAMILY TRANSCRIPTIONAL REGULATORY PROTEIN"/>
    <property type="match status" value="1"/>
</dbReference>
<dbReference type="KEGG" id="stax:MC45_13845"/>
<evidence type="ECO:0000259" key="5">
    <source>
        <dbReference type="PROSITE" id="PS51063"/>
    </source>
</evidence>
<gene>
    <name evidence="6" type="ORF">MC45_13845</name>
</gene>
<proteinExistence type="predicted"/>
<evidence type="ECO:0000256" key="1">
    <source>
        <dbReference type="ARBA" id="ARBA00023015"/>
    </source>
</evidence>
<dbReference type="InterPro" id="IPR050397">
    <property type="entry name" value="Env_Response_Regulators"/>
</dbReference>
<keyword evidence="2" id="KW-0238">DNA-binding</keyword>
<dbReference type="AlphaFoldDB" id="A0A097EL37"/>
<dbReference type="Proteomes" id="UP000033200">
    <property type="component" value="Chromosome"/>
</dbReference>
<reference evidence="6 7" key="1">
    <citation type="submission" date="2014-09" db="EMBL/GenBank/DDBJ databases">
        <title>Using Illumina technology Improving SMRT sequencing Genome Assembly by RASTools.</title>
        <authorList>
            <person name="Zhou Y."/>
            <person name="Ma T."/>
            <person name="Liu T."/>
        </authorList>
    </citation>
    <scope>NUCLEOTIDE SEQUENCE [LARGE SCALE GENOMIC DNA]</scope>
    <source>
        <strain evidence="6 7">ATCC 55669</strain>
    </source>
</reference>
<evidence type="ECO:0000259" key="4">
    <source>
        <dbReference type="PROSITE" id="PS50042"/>
    </source>
</evidence>
<dbReference type="InterPro" id="IPR012318">
    <property type="entry name" value="HTH_CRP"/>
</dbReference>